<reference evidence="2 3" key="1">
    <citation type="journal article" date="2016" name="Mol. Biol. Evol.">
        <title>Comparative Genomics of Early-Diverging Mushroom-Forming Fungi Provides Insights into the Origins of Lignocellulose Decay Capabilities.</title>
        <authorList>
            <person name="Nagy L.G."/>
            <person name="Riley R."/>
            <person name="Tritt A."/>
            <person name="Adam C."/>
            <person name="Daum C."/>
            <person name="Floudas D."/>
            <person name="Sun H."/>
            <person name="Yadav J.S."/>
            <person name="Pangilinan J."/>
            <person name="Larsson K.H."/>
            <person name="Matsuura K."/>
            <person name="Barry K."/>
            <person name="Labutti K."/>
            <person name="Kuo R."/>
            <person name="Ohm R.A."/>
            <person name="Bhattacharya S.S."/>
            <person name="Shirouzu T."/>
            <person name="Yoshinaga Y."/>
            <person name="Martin F.M."/>
            <person name="Grigoriev I.V."/>
            <person name="Hibbett D.S."/>
        </authorList>
    </citation>
    <scope>NUCLEOTIDE SEQUENCE [LARGE SCALE GENOMIC DNA]</scope>
    <source>
        <strain evidence="2 3">L-15889</strain>
    </source>
</reference>
<dbReference type="EMBL" id="KV429139">
    <property type="protein sequence ID" value="KZT64154.1"/>
    <property type="molecule type" value="Genomic_DNA"/>
</dbReference>
<evidence type="ECO:0000313" key="2">
    <source>
        <dbReference type="EMBL" id="KZT64154.1"/>
    </source>
</evidence>
<sequence length="275" mass="30630">MAGNSLAIQLASLCLVSVLYGIFTVLCLSSSYFLLASRSRQSPHERQHVLRSPIFVGNLVLFASITAHWSLTVARVLQAMFYFRHGTEADLYLNDMSQPTNIAQSAVFVFCLSVYDALMIHRVWVLWRHSKAVVIFPVCTWLAYTARVSIVQVATANIASIIWRVWIASRKLRAFWNDPTTHIISIFIESALLWIAWVAFFLAAYEAQSCLQNIGNLAGPVIAGISLMLINARVGLGSAFDSELYTPDGAPTTLSIMFTTREAFDVEHGPHKENT</sequence>
<accession>A0A165LA76</accession>
<organism evidence="2 3">
    <name type="scientific">Daedalea quercina L-15889</name>
    <dbReference type="NCBI Taxonomy" id="1314783"/>
    <lineage>
        <taxon>Eukaryota</taxon>
        <taxon>Fungi</taxon>
        <taxon>Dikarya</taxon>
        <taxon>Basidiomycota</taxon>
        <taxon>Agaricomycotina</taxon>
        <taxon>Agaricomycetes</taxon>
        <taxon>Polyporales</taxon>
        <taxon>Fomitopsis</taxon>
    </lineage>
</organism>
<keyword evidence="1" id="KW-0812">Transmembrane</keyword>
<feature type="transmembrane region" description="Helical" evidence="1">
    <location>
        <begin position="55"/>
        <end position="82"/>
    </location>
</feature>
<gene>
    <name evidence="2" type="ORF">DAEQUDRAFT_741486</name>
</gene>
<keyword evidence="1" id="KW-0472">Membrane</keyword>
<proteinExistence type="predicted"/>
<keyword evidence="3" id="KW-1185">Reference proteome</keyword>
<dbReference type="STRING" id="1314783.A0A165LA76"/>
<feature type="transmembrane region" description="Helical" evidence="1">
    <location>
        <begin position="217"/>
        <end position="236"/>
    </location>
</feature>
<name>A0A165LA76_9APHY</name>
<keyword evidence="1" id="KW-1133">Transmembrane helix</keyword>
<evidence type="ECO:0000256" key="1">
    <source>
        <dbReference type="SAM" id="Phobius"/>
    </source>
</evidence>
<evidence type="ECO:0000313" key="3">
    <source>
        <dbReference type="Proteomes" id="UP000076727"/>
    </source>
</evidence>
<feature type="transmembrane region" description="Helical" evidence="1">
    <location>
        <begin position="132"/>
        <end position="163"/>
    </location>
</feature>
<feature type="transmembrane region" description="Helical" evidence="1">
    <location>
        <begin position="102"/>
        <end position="120"/>
    </location>
</feature>
<protein>
    <submittedName>
        <fullName evidence="2">Uncharacterized protein</fullName>
    </submittedName>
</protein>
<feature type="transmembrane region" description="Helical" evidence="1">
    <location>
        <begin position="6"/>
        <end position="35"/>
    </location>
</feature>
<feature type="transmembrane region" description="Helical" evidence="1">
    <location>
        <begin position="183"/>
        <end position="205"/>
    </location>
</feature>
<dbReference type="Proteomes" id="UP000076727">
    <property type="component" value="Unassembled WGS sequence"/>
</dbReference>
<dbReference type="OrthoDB" id="3250682at2759"/>
<dbReference type="AlphaFoldDB" id="A0A165LA76"/>